<feature type="region of interest" description="Disordered" evidence="1">
    <location>
        <begin position="462"/>
        <end position="517"/>
    </location>
</feature>
<keyword evidence="4" id="KW-1185">Reference proteome</keyword>
<feature type="transmembrane region" description="Helical" evidence="2">
    <location>
        <begin position="28"/>
        <end position="50"/>
    </location>
</feature>
<gene>
    <name evidence="3" type="ORF">ARMGADRAFT_1162066</name>
</gene>
<dbReference type="AlphaFoldDB" id="A0A2H3DU98"/>
<feature type="transmembrane region" description="Helical" evidence="2">
    <location>
        <begin position="62"/>
        <end position="81"/>
    </location>
</feature>
<dbReference type="InParanoid" id="A0A2H3DU98"/>
<protein>
    <submittedName>
        <fullName evidence="3">Uncharacterized protein</fullName>
    </submittedName>
</protein>
<evidence type="ECO:0000256" key="1">
    <source>
        <dbReference type="SAM" id="MobiDB-lite"/>
    </source>
</evidence>
<feature type="transmembrane region" description="Helical" evidence="2">
    <location>
        <begin position="134"/>
        <end position="155"/>
    </location>
</feature>
<feature type="compositionally biased region" description="Basic and acidic residues" evidence="1">
    <location>
        <begin position="413"/>
        <end position="427"/>
    </location>
</feature>
<feature type="region of interest" description="Disordered" evidence="1">
    <location>
        <begin position="255"/>
        <end position="289"/>
    </location>
</feature>
<evidence type="ECO:0000256" key="2">
    <source>
        <dbReference type="SAM" id="Phobius"/>
    </source>
</evidence>
<name>A0A2H3DU98_ARMGA</name>
<keyword evidence="2" id="KW-0472">Membrane</keyword>
<organism evidence="3 4">
    <name type="scientific">Armillaria gallica</name>
    <name type="common">Bulbous honey fungus</name>
    <name type="synonym">Armillaria bulbosa</name>
    <dbReference type="NCBI Taxonomy" id="47427"/>
    <lineage>
        <taxon>Eukaryota</taxon>
        <taxon>Fungi</taxon>
        <taxon>Dikarya</taxon>
        <taxon>Basidiomycota</taxon>
        <taxon>Agaricomycotina</taxon>
        <taxon>Agaricomycetes</taxon>
        <taxon>Agaricomycetidae</taxon>
        <taxon>Agaricales</taxon>
        <taxon>Marasmiineae</taxon>
        <taxon>Physalacriaceae</taxon>
        <taxon>Armillaria</taxon>
    </lineage>
</organism>
<reference evidence="4" key="1">
    <citation type="journal article" date="2017" name="Nat. Ecol. Evol.">
        <title>Genome expansion and lineage-specific genetic innovations in the forest pathogenic fungi Armillaria.</title>
        <authorList>
            <person name="Sipos G."/>
            <person name="Prasanna A.N."/>
            <person name="Walter M.C."/>
            <person name="O'Connor E."/>
            <person name="Balint B."/>
            <person name="Krizsan K."/>
            <person name="Kiss B."/>
            <person name="Hess J."/>
            <person name="Varga T."/>
            <person name="Slot J."/>
            <person name="Riley R."/>
            <person name="Boka B."/>
            <person name="Rigling D."/>
            <person name="Barry K."/>
            <person name="Lee J."/>
            <person name="Mihaltcheva S."/>
            <person name="LaButti K."/>
            <person name="Lipzen A."/>
            <person name="Waldron R."/>
            <person name="Moloney N.M."/>
            <person name="Sperisen C."/>
            <person name="Kredics L."/>
            <person name="Vagvoelgyi C."/>
            <person name="Patrignani A."/>
            <person name="Fitzpatrick D."/>
            <person name="Nagy I."/>
            <person name="Doyle S."/>
            <person name="Anderson J.B."/>
            <person name="Grigoriev I.V."/>
            <person name="Gueldener U."/>
            <person name="Muensterkoetter M."/>
            <person name="Nagy L.G."/>
        </authorList>
    </citation>
    <scope>NUCLEOTIDE SEQUENCE [LARGE SCALE GENOMIC DNA]</scope>
    <source>
        <strain evidence="4">Ar21-2</strain>
    </source>
</reference>
<sequence>MATQTDIPLGLSDYRFVVFQVLDAQLNTIILCALLYGIYTGILAVTLWTIFINKCWPIRRAVVVIIILLHVLITINFAAHWSHLRSAFIKNGQNYGTIYLILESTDATTWVMSIAASISTILTDLYMIWCCWMVWGWCWLVVLLPILSLLAAIVSRTMLEYYTYINSDTLIDASLIFYISFILATTLYCTLAIVYRIVAVVGVRRGPAGRLGVFRRFIENVILYYLDVIAATAKLLMQGVAPTLIVGRAAAGHTSPREDSDGSTVSSLHFQTPSELGTTSSQHEESTIQSSVLATDIEAQPERQVISVEQDTVVSTTRTDFPFKNSIRKYIAQQKHKRQWEAQERPCQNYRHEATTSAFDAGPTQKETSNDQPTQVDLQSNAILSKEPSNESPTYGHRSKPLVELSRQFPWAPERKAGQGRREEVRKSWNEDEIDNYDFSHDLDEAMVQYESPPHEAPAMLAEKRPRDPSGASPVLTKKKPRTDETSTDIPSLAARVTAAKGKGRAQKKGQDSSKQRFRGLHALPCRFAHPALQKKCPTYHFEYHQPTFGGSVPATCRRTNLLPEVPDGAPDPEAEFNPLCVKQG</sequence>
<evidence type="ECO:0000313" key="3">
    <source>
        <dbReference type="EMBL" id="PBK98799.1"/>
    </source>
</evidence>
<feature type="transmembrane region" description="Helical" evidence="2">
    <location>
        <begin position="107"/>
        <end position="127"/>
    </location>
</feature>
<dbReference type="OrthoDB" id="3265004at2759"/>
<keyword evidence="2" id="KW-0812">Transmembrane</keyword>
<feature type="transmembrane region" description="Helical" evidence="2">
    <location>
        <begin position="175"/>
        <end position="201"/>
    </location>
</feature>
<feature type="region of interest" description="Disordered" evidence="1">
    <location>
        <begin position="356"/>
        <end position="427"/>
    </location>
</feature>
<keyword evidence="2" id="KW-1133">Transmembrane helix</keyword>
<proteinExistence type="predicted"/>
<feature type="compositionally biased region" description="Polar residues" evidence="1">
    <location>
        <begin position="365"/>
        <end position="383"/>
    </location>
</feature>
<accession>A0A2H3DU98</accession>
<feature type="region of interest" description="Disordered" evidence="1">
    <location>
        <begin position="565"/>
        <end position="585"/>
    </location>
</feature>
<feature type="compositionally biased region" description="Polar residues" evidence="1">
    <location>
        <begin position="262"/>
        <end position="289"/>
    </location>
</feature>
<dbReference type="EMBL" id="KZ293648">
    <property type="protein sequence ID" value="PBK98799.1"/>
    <property type="molecule type" value="Genomic_DNA"/>
</dbReference>
<evidence type="ECO:0000313" key="4">
    <source>
        <dbReference type="Proteomes" id="UP000217790"/>
    </source>
</evidence>
<dbReference type="Proteomes" id="UP000217790">
    <property type="component" value="Unassembled WGS sequence"/>
</dbReference>